<name>W9NXX7_FUSOX</name>
<dbReference type="OrthoDB" id="10358216at2759"/>
<reference evidence="1" key="2">
    <citation type="submission" date="2012-05" db="EMBL/GenBank/DDBJ databases">
        <title>Annotation of the Genome Sequence of Fusarium oxysporum HDV247.</title>
        <authorList>
            <consortium name="The Broad Institute Genomics Platform"/>
            <person name="Ma L.-J."/>
            <person name="Corby-Kistler H."/>
            <person name="Broz K."/>
            <person name="Gale L.R."/>
            <person name="Jonkers W."/>
            <person name="O'Donnell K."/>
            <person name="Ploetz R."/>
            <person name="Steinberg C."/>
            <person name="Schwartz D.C."/>
            <person name="VanEtten H."/>
            <person name="Zhou S."/>
            <person name="Young S.K."/>
            <person name="Zeng Q."/>
            <person name="Gargeya S."/>
            <person name="Fitzgerald M."/>
            <person name="Abouelleil A."/>
            <person name="Alvarado L."/>
            <person name="Chapman S.B."/>
            <person name="Gainer-Dewar J."/>
            <person name="Goldberg J."/>
            <person name="Griggs A."/>
            <person name="Gujja S."/>
            <person name="Hansen M."/>
            <person name="Howarth C."/>
            <person name="Imamovic A."/>
            <person name="Ireland A."/>
            <person name="Larimer J."/>
            <person name="McCowan C."/>
            <person name="Murphy C."/>
            <person name="Pearson M."/>
            <person name="Poon T.W."/>
            <person name="Priest M."/>
            <person name="Roberts A."/>
            <person name="Saif S."/>
            <person name="Shea T."/>
            <person name="Sykes S."/>
            <person name="Wortman J."/>
            <person name="Nusbaum C."/>
            <person name="Birren B."/>
        </authorList>
    </citation>
    <scope>NUCLEOTIDE SEQUENCE</scope>
    <source>
        <strain evidence="1">HDV247</strain>
    </source>
</reference>
<dbReference type="AlphaFoldDB" id="W9NXX7"/>
<dbReference type="EMBL" id="JH650980">
    <property type="protein sequence ID" value="EXA34812.1"/>
    <property type="molecule type" value="Genomic_DNA"/>
</dbReference>
<proteinExistence type="predicted"/>
<sequence>MSGLNASTDNAAELREPKMEIFAGESGRGQTTMVQRWMEWKNMVASLSSNALEVYLDDCLDLLAWAFVIV</sequence>
<organism evidence="1">
    <name type="scientific">Fusarium oxysporum f. sp. pisi HDV247</name>
    <dbReference type="NCBI Taxonomy" id="1080344"/>
    <lineage>
        <taxon>Eukaryota</taxon>
        <taxon>Fungi</taxon>
        <taxon>Dikarya</taxon>
        <taxon>Ascomycota</taxon>
        <taxon>Pezizomycotina</taxon>
        <taxon>Sordariomycetes</taxon>
        <taxon>Hypocreomycetidae</taxon>
        <taxon>Hypocreales</taxon>
        <taxon>Nectriaceae</taxon>
        <taxon>Fusarium</taxon>
        <taxon>Fusarium oxysporum species complex</taxon>
    </lineage>
</organism>
<dbReference type="HOGENOM" id="CLU_203391_0_0_1"/>
<reference evidence="1" key="1">
    <citation type="submission" date="2011-10" db="EMBL/GenBank/DDBJ databases">
        <title>The Genome Sequence of Fusarium oxysporum HDV247.</title>
        <authorList>
            <consortium name="The Broad Institute Genome Sequencing Platform"/>
            <person name="Ma L.-J."/>
            <person name="Gale L.R."/>
            <person name="Schwartz D.C."/>
            <person name="Zhou S."/>
            <person name="Corby-Kistler H."/>
            <person name="Young S.K."/>
            <person name="Zeng Q."/>
            <person name="Gargeya S."/>
            <person name="Fitzgerald M."/>
            <person name="Haas B."/>
            <person name="Abouelleil A."/>
            <person name="Alvarado L."/>
            <person name="Arachchi H.M."/>
            <person name="Berlin A."/>
            <person name="Brown A."/>
            <person name="Chapman S.B."/>
            <person name="Chen Z."/>
            <person name="Dunbar C."/>
            <person name="Freedman E."/>
            <person name="Gearin G."/>
            <person name="Goldberg J."/>
            <person name="Griggs A."/>
            <person name="Gujja S."/>
            <person name="Heiman D."/>
            <person name="Howarth C."/>
            <person name="Larson L."/>
            <person name="Lui A."/>
            <person name="MacDonald P.J.P."/>
            <person name="Montmayeur A."/>
            <person name="Murphy C."/>
            <person name="Neiman D."/>
            <person name="Pearson M."/>
            <person name="Priest M."/>
            <person name="Roberts A."/>
            <person name="Saif S."/>
            <person name="Shea T."/>
            <person name="Shenoy N."/>
            <person name="Sisk P."/>
            <person name="Stolte C."/>
            <person name="Sykes S."/>
            <person name="Wortman J."/>
            <person name="Nusbaum C."/>
            <person name="Birren B."/>
        </authorList>
    </citation>
    <scope>NUCLEOTIDE SEQUENCE [LARGE SCALE GENOMIC DNA]</scope>
    <source>
        <strain evidence="1">HDV247</strain>
    </source>
</reference>
<gene>
    <name evidence="1" type="ORF">FOVG_14218</name>
</gene>
<protein>
    <submittedName>
        <fullName evidence="1">Uncharacterized protein</fullName>
    </submittedName>
</protein>
<accession>W9NXX7</accession>
<evidence type="ECO:0000313" key="1">
    <source>
        <dbReference type="EMBL" id="EXA34812.1"/>
    </source>
</evidence>
<dbReference type="Proteomes" id="UP000030751">
    <property type="component" value="Unassembled WGS sequence"/>
</dbReference>